<protein>
    <recommendedName>
        <fullName evidence="3">Transposase</fullName>
    </recommendedName>
</protein>
<dbReference type="EMBL" id="CAJNAU010000109">
    <property type="protein sequence ID" value="CAE6845877.1"/>
    <property type="molecule type" value="Genomic_DNA"/>
</dbReference>
<dbReference type="Proteomes" id="UP000674425">
    <property type="component" value="Unassembled WGS sequence"/>
</dbReference>
<evidence type="ECO:0008006" key="3">
    <source>
        <dbReference type="Google" id="ProtNLM"/>
    </source>
</evidence>
<proteinExistence type="predicted"/>
<comment type="caution">
    <text evidence="1">The sequence shown here is derived from an EMBL/GenBank/DDBJ whole genome shotgun (WGS) entry which is preliminary data.</text>
</comment>
<name>A0ABM8SZS3_9BURK</name>
<accession>A0ABM8SZS3</accession>
<evidence type="ECO:0000313" key="1">
    <source>
        <dbReference type="EMBL" id="CAE6845877.1"/>
    </source>
</evidence>
<gene>
    <name evidence="1" type="ORF">R69658_06931</name>
</gene>
<keyword evidence="2" id="KW-1185">Reference proteome</keyword>
<sequence>MPTKQEVMIGGVSPGICYVRVRAQVLLRIKTIRQANGNQWIKFAFHTSVPM</sequence>
<reference evidence="1 2" key="1">
    <citation type="submission" date="2021-02" db="EMBL/GenBank/DDBJ databases">
        <authorList>
            <person name="Vanwijnsberghe S."/>
        </authorList>
    </citation>
    <scope>NUCLEOTIDE SEQUENCE [LARGE SCALE GENOMIC DNA]</scope>
    <source>
        <strain evidence="1 2">R-69658</strain>
    </source>
</reference>
<evidence type="ECO:0000313" key="2">
    <source>
        <dbReference type="Proteomes" id="UP000674425"/>
    </source>
</evidence>
<organism evidence="1 2">
    <name type="scientific">Paraburkholderia aspalathi</name>
    <dbReference type="NCBI Taxonomy" id="1324617"/>
    <lineage>
        <taxon>Bacteria</taxon>
        <taxon>Pseudomonadati</taxon>
        <taxon>Pseudomonadota</taxon>
        <taxon>Betaproteobacteria</taxon>
        <taxon>Burkholderiales</taxon>
        <taxon>Burkholderiaceae</taxon>
        <taxon>Paraburkholderia</taxon>
    </lineage>
</organism>